<dbReference type="PANTHER" id="PTHR35894">
    <property type="entry name" value="GENERAL SECRETION PATHWAY PROTEIN A-RELATED"/>
    <property type="match status" value="1"/>
</dbReference>
<dbReference type="EMBL" id="LT984813">
    <property type="protein sequence ID" value="SPD63004.1"/>
    <property type="molecule type" value="Genomic_DNA"/>
</dbReference>
<gene>
    <name evidence="2" type="ORF">CBM2636_10020</name>
</gene>
<dbReference type="SUPFAM" id="SSF52540">
    <property type="entry name" value="P-loop containing nucleoside triphosphate hydrolases"/>
    <property type="match status" value="1"/>
</dbReference>
<dbReference type="InterPro" id="IPR025662">
    <property type="entry name" value="Sigma_54_int_dom_ATP-bd_1"/>
</dbReference>
<dbReference type="Proteomes" id="UP000254259">
    <property type="component" value="Chromosome CBM2636"/>
</dbReference>
<evidence type="ECO:0000259" key="1">
    <source>
        <dbReference type="SMART" id="SM00382"/>
    </source>
</evidence>
<dbReference type="InterPro" id="IPR027417">
    <property type="entry name" value="P-loop_NTPase"/>
</dbReference>
<dbReference type="PROSITE" id="PS00675">
    <property type="entry name" value="SIGMA54_INTERACT_1"/>
    <property type="match status" value="1"/>
</dbReference>
<dbReference type="InterPro" id="IPR008868">
    <property type="entry name" value="TniB"/>
</dbReference>
<accession>A0A9Q7UQU9</accession>
<name>A0A9Q7UQU9_9BURK</name>
<dbReference type="PANTHER" id="PTHR35894:SF7">
    <property type="entry name" value="GENERAL SECRETION PATHWAY PROTEIN A-RELATED"/>
    <property type="match status" value="1"/>
</dbReference>
<evidence type="ECO:0000313" key="2">
    <source>
        <dbReference type="EMBL" id="SPD63004.1"/>
    </source>
</evidence>
<dbReference type="Gene3D" id="3.40.50.300">
    <property type="entry name" value="P-loop containing nucleotide triphosphate hydrolases"/>
    <property type="match status" value="1"/>
</dbReference>
<dbReference type="RefSeq" id="WP_115707627.1">
    <property type="nucleotide sequence ID" value="NZ_LT984813.1"/>
</dbReference>
<protein>
    <submittedName>
        <fullName evidence="2">Transposase</fullName>
    </submittedName>
</protein>
<proteinExistence type="predicted"/>
<reference evidence="2 3" key="1">
    <citation type="submission" date="2018-01" db="EMBL/GenBank/DDBJ databases">
        <authorList>
            <person name="Clerissi C."/>
        </authorList>
    </citation>
    <scope>NUCLEOTIDE SEQUENCE [LARGE SCALE GENOMIC DNA]</scope>
    <source>
        <strain evidence="2">Cupriavidus taiwanensis SWF 66322</strain>
    </source>
</reference>
<feature type="domain" description="AAA+ ATPase" evidence="1">
    <location>
        <begin position="40"/>
        <end position="268"/>
    </location>
</feature>
<dbReference type="InterPro" id="IPR052026">
    <property type="entry name" value="ExeA_AAA_ATPase_DNA-bind"/>
</dbReference>
<evidence type="ECO:0000313" key="3">
    <source>
        <dbReference type="Proteomes" id="UP000254259"/>
    </source>
</evidence>
<dbReference type="AlphaFoldDB" id="A0A9Q7UQU9"/>
<dbReference type="InterPro" id="IPR003593">
    <property type="entry name" value="AAA+_ATPase"/>
</dbReference>
<dbReference type="SMART" id="SM00382">
    <property type="entry name" value="AAA"/>
    <property type="match status" value="1"/>
</dbReference>
<organism evidence="2 3">
    <name type="scientific">Cupriavidus taiwanensis</name>
    <dbReference type="NCBI Taxonomy" id="164546"/>
    <lineage>
        <taxon>Bacteria</taxon>
        <taxon>Pseudomonadati</taxon>
        <taxon>Pseudomonadota</taxon>
        <taxon>Betaproteobacteria</taxon>
        <taxon>Burkholderiales</taxon>
        <taxon>Burkholderiaceae</taxon>
        <taxon>Cupriavidus</taxon>
    </lineage>
</organism>
<dbReference type="Pfam" id="PF05621">
    <property type="entry name" value="TniB"/>
    <property type="match status" value="1"/>
</dbReference>
<sequence>MDSIYSILERFNEDLLQFPAYVAAFNDIEGLLRLHRETGVAQHLLVLGESGTGKTTLCQDFVTRYPRVVLAERDVVPVLHVTIPPVATIAGVTEAMLARLGDPSPTTGTVSSKTARAVKLARAVSVELLLIDEAQHIQDRGKLPTQYLVGDWLKTVMDEIGVPTVLLGLPRVGNLLQVNEQVRRRFSRRRYLQMGQHGETSVEEECLQLFLSLGDNFPIPVSCGSVGWKEMAQRVYYACDGRVAYIKKLLSGAIRIALEQQLPHVGLETLEAAFTREVWWEGIDQLNPFNEQFQFRRLIQPNEPFEQALAAPSRIRAKERRDCL</sequence>